<sequence length="56" mass="6361">MLVSGMDRELSTGERLRLRVHLFACDACTRFSHQMRFLRQAMHRLGHEDDAAGGSS</sequence>
<evidence type="ECO:0000259" key="1">
    <source>
        <dbReference type="Pfam" id="PF13490"/>
    </source>
</evidence>
<name>G2ZP54_9RALS</name>
<dbReference type="InterPro" id="IPR027383">
    <property type="entry name" value="Znf_put"/>
</dbReference>
<evidence type="ECO:0000313" key="2">
    <source>
        <dbReference type="EMBL" id="CCA80834.1"/>
    </source>
</evidence>
<dbReference type="Pfam" id="PF13490">
    <property type="entry name" value="zf-HC2"/>
    <property type="match status" value="1"/>
</dbReference>
<accession>G2ZP54</accession>
<protein>
    <recommendedName>
        <fullName evidence="1">Putative zinc-finger domain-containing protein</fullName>
    </recommendedName>
</protein>
<reference evidence="2" key="1">
    <citation type="journal article" date="2011" name="PLoS ONE">
        <title>Ralstonia syzygii, the Blood Disease Bacterium and some Asian R. solanacearum strains form a single genomic species despite divergent lifestyles.</title>
        <authorList>
            <person name="Remenant B."/>
            <person name="de Cambiaire J.C."/>
            <person name="Cellier G."/>
            <person name="Jacobs J.M."/>
            <person name="Mangenot S."/>
            <person name="Barbe V."/>
            <person name="Lajus A."/>
            <person name="Vallenet D."/>
            <person name="Medigue C."/>
            <person name="Fegan M."/>
            <person name="Allen C."/>
            <person name="Prior P."/>
        </authorList>
    </citation>
    <scope>NUCLEOTIDE SEQUENCE</scope>
    <source>
        <strain evidence="2">R229</strain>
    </source>
</reference>
<dbReference type="EMBL" id="FR854067">
    <property type="protein sequence ID" value="CCA80834.1"/>
    <property type="molecule type" value="Genomic_DNA"/>
</dbReference>
<proteinExistence type="predicted"/>
<dbReference type="AlphaFoldDB" id="G2ZP54"/>
<reference evidence="2" key="2">
    <citation type="submission" date="2011-04" db="EMBL/GenBank/DDBJ databases">
        <authorList>
            <person name="Genoscope - CEA"/>
        </authorList>
    </citation>
    <scope>NUCLEOTIDE SEQUENCE</scope>
    <source>
        <strain evidence="2">R229</strain>
    </source>
</reference>
<gene>
    <name evidence="2" type="ORF">BDB_110269</name>
</gene>
<organism evidence="2">
    <name type="scientific">blood disease bacterium R229</name>
    <dbReference type="NCBI Taxonomy" id="741978"/>
    <lineage>
        <taxon>Bacteria</taxon>
        <taxon>Pseudomonadati</taxon>
        <taxon>Pseudomonadota</taxon>
        <taxon>Betaproteobacteria</taxon>
        <taxon>Burkholderiales</taxon>
        <taxon>Burkholderiaceae</taxon>
        <taxon>Ralstonia</taxon>
        <taxon>Ralstonia solanacearum species complex</taxon>
    </lineage>
</organism>
<feature type="domain" description="Putative zinc-finger" evidence="1">
    <location>
        <begin position="6"/>
        <end position="28"/>
    </location>
</feature>